<comment type="catalytic activity">
    <reaction evidence="1">
        <text>L-aspartyl-tRNA(Asn) + L-glutamine + ATP + H2O = L-asparaginyl-tRNA(Asn) + L-glutamate + ADP + phosphate + 2 H(+)</text>
        <dbReference type="Rhea" id="RHEA:14513"/>
        <dbReference type="Rhea" id="RHEA-COMP:9674"/>
        <dbReference type="Rhea" id="RHEA-COMP:9677"/>
        <dbReference type="ChEBI" id="CHEBI:15377"/>
        <dbReference type="ChEBI" id="CHEBI:15378"/>
        <dbReference type="ChEBI" id="CHEBI:29985"/>
        <dbReference type="ChEBI" id="CHEBI:30616"/>
        <dbReference type="ChEBI" id="CHEBI:43474"/>
        <dbReference type="ChEBI" id="CHEBI:58359"/>
        <dbReference type="ChEBI" id="CHEBI:78515"/>
        <dbReference type="ChEBI" id="CHEBI:78516"/>
        <dbReference type="ChEBI" id="CHEBI:456216"/>
    </reaction>
</comment>
<organism evidence="2 3">
    <name type="scientific">Candidatus Buchananbacteria bacterium RIFCSPHIGHO2_01_FULL_46_12</name>
    <dbReference type="NCBI Taxonomy" id="1797536"/>
    <lineage>
        <taxon>Bacteria</taxon>
        <taxon>Candidatus Buchananiibacteriota</taxon>
    </lineage>
</organism>
<dbReference type="GO" id="GO:0070681">
    <property type="term" value="P:glutaminyl-tRNAGln biosynthesis via transamidation"/>
    <property type="evidence" value="ECO:0007669"/>
    <property type="project" value="TreeGrafter"/>
</dbReference>
<dbReference type="Proteomes" id="UP000178432">
    <property type="component" value="Unassembled WGS sequence"/>
</dbReference>
<dbReference type="InterPro" id="IPR003837">
    <property type="entry name" value="GatC"/>
</dbReference>
<accession>A0A1G1Y568</accession>
<keyword evidence="1" id="KW-0648">Protein biosynthesis</keyword>
<dbReference type="NCBIfam" id="TIGR00135">
    <property type="entry name" value="gatC"/>
    <property type="match status" value="1"/>
</dbReference>
<dbReference type="EC" id="6.3.5.-" evidence="1"/>
<dbReference type="AlphaFoldDB" id="A0A1G1Y568"/>
<keyword evidence="1" id="KW-0067">ATP-binding</keyword>
<dbReference type="GO" id="GO:0050566">
    <property type="term" value="F:asparaginyl-tRNA synthase (glutamine-hydrolyzing) activity"/>
    <property type="evidence" value="ECO:0007669"/>
    <property type="project" value="RHEA"/>
</dbReference>
<dbReference type="GO" id="GO:0006450">
    <property type="term" value="P:regulation of translational fidelity"/>
    <property type="evidence" value="ECO:0007669"/>
    <property type="project" value="InterPro"/>
</dbReference>
<dbReference type="GO" id="GO:0005524">
    <property type="term" value="F:ATP binding"/>
    <property type="evidence" value="ECO:0007669"/>
    <property type="project" value="UniProtKB-KW"/>
</dbReference>
<comment type="caution">
    <text evidence="2">The sequence shown here is derived from an EMBL/GenBank/DDBJ whole genome shotgun (WGS) entry which is preliminary data.</text>
</comment>
<comment type="subunit">
    <text evidence="1">Heterotrimer of A, B and C subunits.</text>
</comment>
<evidence type="ECO:0000313" key="3">
    <source>
        <dbReference type="Proteomes" id="UP000178432"/>
    </source>
</evidence>
<dbReference type="Gene3D" id="1.10.20.60">
    <property type="entry name" value="Glu-tRNAGln amidotransferase C subunit, N-terminal domain"/>
    <property type="match status" value="1"/>
</dbReference>
<comment type="catalytic activity">
    <reaction evidence="1">
        <text>L-glutamyl-tRNA(Gln) + L-glutamine + ATP + H2O = L-glutaminyl-tRNA(Gln) + L-glutamate + ADP + phosphate + H(+)</text>
        <dbReference type="Rhea" id="RHEA:17521"/>
        <dbReference type="Rhea" id="RHEA-COMP:9681"/>
        <dbReference type="Rhea" id="RHEA-COMP:9684"/>
        <dbReference type="ChEBI" id="CHEBI:15377"/>
        <dbReference type="ChEBI" id="CHEBI:15378"/>
        <dbReference type="ChEBI" id="CHEBI:29985"/>
        <dbReference type="ChEBI" id="CHEBI:30616"/>
        <dbReference type="ChEBI" id="CHEBI:43474"/>
        <dbReference type="ChEBI" id="CHEBI:58359"/>
        <dbReference type="ChEBI" id="CHEBI:78520"/>
        <dbReference type="ChEBI" id="CHEBI:78521"/>
        <dbReference type="ChEBI" id="CHEBI:456216"/>
    </reaction>
</comment>
<keyword evidence="1" id="KW-0436">Ligase</keyword>
<dbReference type="Pfam" id="PF02686">
    <property type="entry name" value="GatC"/>
    <property type="match status" value="1"/>
</dbReference>
<protein>
    <recommendedName>
        <fullName evidence="1">Aspartyl/glutamyl-tRNA(Asn/Gln) amidotransferase subunit C</fullName>
        <shortName evidence="1">Asp/Glu-ADT subunit C</shortName>
        <ecNumber evidence="1">6.3.5.-</ecNumber>
    </recommendedName>
</protein>
<dbReference type="SUPFAM" id="SSF141000">
    <property type="entry name" value="Glu-tRNAGln amidotransferase C subunit"/>
    <property type="match status" value="1"/>
</dbReference>
<evidence type="ECO:0000256" key="1">
    <source>
        <dbReference type="HAMAP-Rule" id="MF_00122"/>
    </source>
</evidence>
<gene>
    <name evidence="1" type="primary">gatC</name>
    <name evidence="2" type="ORF">A2663_04135</name>
</gene>
<evidence type="ECO:0000313" key="2">
    <source>
        <dbReference type="EMBL" id="OGY47401.1"/>
    </source>
</evidence>
<dbReference type="PANTHER" id="PTHR15004:SF0">
    <property type="entry name" value="GLUTAMYL-TRNA(GLN) AMIDOTRANSFERASE SUBUNIT C, MITOCHONDRIAL"/>
    <property type="match status" value="1"/>
</dbReference>
<dbReference type="GO" id="GO:0006412">
    <property type="term" value="P:translation"/>
    <property type="evidence" value="ECO:0007669"/>
    <property type="project" value="UniProtKB-UniRule"/>
</dbReference>
<keyword evidence="1" id="KW-0547">Nucleotide-binding</keyword>
<sequence length="96" mass="10618">MNLSKQEVKHIALLARLGLTAEEIEKFAGQLSSILDYVEQLKEVDTEGVLPTAQVTGLENVMADDAINQVGPKVREELLKLAPEREDNLVKTKSVF</sequence>
<dbReference type="HAMAP" id="MF_00122">
    <property type="entry name" value="GatC"/>
    <property type="match status" value="1"/>
</dbReference>
<dbReference type="GO" id="GO:0050567">
    <property type="term" value="F:glutaminyl-tRNA synthase (glutamine-hydrolyzing) activity"/>
    <property type="evidence" value="ECO:0007669"/>
    <property type="project" value="UniProtKB-UniRule"/>
</dbReference>
<name>A0A1G1Y568_9BACT</name>
<comment type="function">
    <text evidence="1">Allows the formation of correctly charged Asn-tRNA(Asn) or Gln-tRNA(Gln) through the transamidation of misacylated Asp-tRNA(Asn) or Glu-tRNA(Gln) in organisms which lack either or both of asparaginyl-tRNA or glutaminyl-tRNA synthetases. The reaction takes place in the presence of glutamine and ATP through an activated phospho-Asp-tRNA(Asn) or phospho-Glu-tRNA(Gln).</text>
</comment>
<comment type="similarity">
    <text evidence="1">Belongs to the GatC family.</text>
</comment>
<reference evidence="2 3" key="1">
    <citation type="journal article" date="2016" name="Nat. Commun.">
        <title>Thousands of microbial genomes shed light on interconnected biogeochemical processes in an aquifer system.</title>
        <authorList>
            <person name="Anantharaman K."/>
            <person name="Brown C.T."/>
            <person name="Hug L.A."/>
            <person name="Sharon I."/>
            <person name="Castelle C.J."/>
            <person name="Probst A.J."/>
            <person name="Thomas B.C."/>
            <person name="Singh A."/>
            <person name="Wilkins M.J."/>
            <person name="Karaoz U."/>
            <person name="Brodie E.L."/>
            <person name="Williams K.H."/>
            <person name="Hubbard S.S."/>
            <person name="Banfield J.F."/>
        </authorList>
    </citation>
    <scope>NUCLEOTIDE SEQUENCE [LARGE SCALE GENOMIC DNA]</scope>
</reference>
<dbReference type="PANTHER" id="PTHR15004">
    <property type="entry name" value="GLUTAMYL-TRNA(GLN) AMIDOTRANSFERASE SUBUNIT C, MITOCHONDRIAL"/>
    <property type="match status" value="1"/>
</dbReference>
<proteinExistence type="inferred from homology"/>
<dbReference type="EMBL" id="MHIF01000038">
    <property type="protein sequence ID" value="OGY47401.1"/>
    <property type="molecule type" value="Genomic_DNA"/>
</dbReference>
<dbReference type="InterPro" id="IPR036113">
    <property type="entry name" value="Asp/Glu-ADT_sf_sub_c"/>
</dbReference>